<comment type="catalytic activity">
    <reaction evidence="5">
        <text>N(tele)-phospho-L-histidyl/O-phospho-L-threonyl-[pyruvate, phosphate dikinase] + phosphate + H(+) = N(tele)-phospho-L-histidyl/L-threonyl-[pyruvate, phosphate dikinase] + diphosphate</text>
        <dbReference type="Rhea" id="RHEA:43696"/>
        <dbReference type="Rhea" id="RHEA-COMP:10650"/>
        <dbReference type="Rhea" id="RHEA-COMP:10651"/>
        <dbReference type="ChEBI" id="CHEBI:15378"/>
        <dbReference type="ChEBI" id="CHEBI:30013"/>
        <dbReference type="ChEBI" id="CHEBI:33019"/>
        <dbReference type="ChEBI" id="CHEBI:43474"/>
        <dbReference type="ChEBI" id="CHEBI:61977"/>
        <dbReference type="ChEBI" id="CHEBI:83586"/>
        <dbReference type="EC" id="2.7.4.27"/>
    </reaction>
</comment>
<proteinExistence type="inferred from homology"/>
<dbReference type="eggNOG" id="COG1806">
    <property type="taxonomic scope" value="Bacteria"/>
</dbReference>
<dbReference type="Proteomes" id="UP000024547">
    <property type="component" value="Unassembled WGS sequence"/>
</dbReference>
<dbReference type="EMBL" id="AWFH01000006">
    <property type="protein sequence ID" value="KCZ63571.1"/>
    <property type="molecule type" value="Genomic_DNA"/>
</dbReference>
<keyword evidence="3 5" id="KW-0547">Nucleotide-binding</keyword>
<evidence type="ECO:0000256" key="1">
    <source>
        <dbReference type="ARBA" id="ARBA00022527"/>
    </source>
</evidence>
<reference evidence="10 11" key="2">
    <citation type="journal article" date="2018" name="Nat. Biotechnol.">
        <title>A standardized bacterial taxonomy based on genome phylogeny substantially revises the tree of life.</title>
        <authorList>
            <person name="Parks D.H."/>
            <person name="Chuvochina M."/>
            <person name="Waite D.W."/>
            <person name="Rinke C."/>
            <person name="Skarshewski A."/>
            <person name="Chaumeil P.A."/>
            <person name="Hugenholtz P."/>
        </authorList>
    </citation>
    <scope>NUCLEOTIDE SEQUENCE [LARGE SCALE GENOMIC DNA]</scope>
    <source>
        <strain evidence="7">UBA10378</strain>
        <strain evidence="6">UBA8557</strain>
    </source>
</reference>
<name>A0A059E789_9PROT</name>
<dbReference type="EMBL" id="DMBR01000039">
    <property type="protein sequence ID" value="HAE93180.1"/>
    <property type="molecule type" value="Genomic_DNA"/>
</dbReference>
<dbReference type="GO" id="GO:0004674">
    <property type="term" value="F:protein serine/threonine kinase activity"/>
    <property type="evidence" value="ECO:0007669"/>
    <property type="project" value="UniProtKB-UniRule"/>
</dbReference>
<dbReference type="PANTHER" id="PTHR31756">
    <property type="entry name" value="PYRUVATE, PHOSPHATE DIKINASE REGULATORY PROTEIN 1, CHLOROPLASTIC"/>
    <property type="match status" value="1"/>
</dbReference>
<keyword evidence="9" id="KW-1185">Reference proteome</keyword>
<evidence type="ECO:0000313" key="6">
    <source>
        <dbReference type="EMBL" id="HAE93180.1"/>
    </source>
</evidence>
<dbReference type="EC" id="2.7.11.32" evidence="5"/>
<accession>A0A059E789</accession>
<keyword evidence="2 5" id="KW-0808">Transferase</keyword>
<dbReference type="InterPro" id="IPR005177">
    <property type="entry name" value="Kinase-pyrophosphorylase"/>
</dbReference>
<dbReference type="Proteomes" id="UP000259173">
    <property type="component" value="Unassembled WGS sequence"/>
</dbReference>
<evidence type="ECO:0000313" key="9">
    <source>
        <dbReference type="Proteomes" id="UP000024547"/>
    </source>
</evidence>
<sequence>MNKPPARLSIYFNVHLVSDSTGETLNAIQRAACAQFQNVQPLEHNYYLVRSERQLERVMREIEAAPGVVWYTISDENLRSKLEAFCRERGVSTLPVLDASVAMLGRHLGVSANRVVAGQHALDDDYFDRMEAINFTLAHDDGQNVDGLRNADVILLGVSRTSKTPTSVYLANRKVKAGNIPLVPGVPLPAFVEELGPRGPLIVGLKISAERLVQIRRQRLISLQEDEHTIYADEAAVRDEVTQANRLFQRNRWKTIDVSRRSVEETAAAILNLLNERNAQS</sequence>
<keyword evidence="1 5" id="KW-0723">Serine/threonine-protein kinase</keyword>
<comment type="similarity">
    <text evidence="5">Belongs to the pyruvate, phosphate/water dikinase regulatory protein family. PDRP subfamily.</text>
</comment>
<evidence type="ECO:0000256" key="4">
    <source>
        <dbReference type="ARBA" id="ARBA00022777"/>
    </source>
</evidence>
<dbReference type="EMBL" id="DOGS01000002">
    <property type="protein sequence ID" value="HBQ47279.1"/>
    <property type="molecule type" value="Genomic_DNA"/>
</dbReference>
<dbReference type="PANTHER" id="PTHR31756:SF3">
    <property type="entry name" value="PYRUVATE, PHOSPHATE DIKINASE REGULATORY PROTEIN 1, CHLOROPLASTIC"/>
    <property type="match status" value="1"/>
</dbReference>
<organism evidence="8 9">
    <name type="scientific">Hyphomonas atlantica</name>
    <dbReference type="NCBI Taxonomy" id="1280948"/>
    <lineage>
        <taxon>Bacteria</taxon>
        <taxon>Pseudomonadati</taxon>
        <taxon>Pseudomonadota</taxon>
        <taxon>Alphaproteobacteria</taxon>
        <taxon>Hyphomonadales</taxon>
        <taxon>Hyphomonadaceae</taxon>
        <taxon>Hyphomonas</taxon>
    </lineage>
</organism>
<dbReference type="InterPro" id="IPR026565">
    <property type="entry name" value="PPDK_reg"/>
</dbReference>
<reference evidence="8 9" key="1">
    <citation type="journal article" date="2014" name="Antonie Van Leeuwenhoek">
        <title>Hyphomonas beringensis sp. nov. and Hyphomonas chukchiensis sp. nov., isolated from surface seawater of the Bering Sea and Chukchi Sea.</title>
        <authorList>
            <person name="Li C."/>
            <person name="Lai Q."/>
            <person name="Li G."/>
            <person name="Dong C."/>
            <person name="Wang J."/>
            <person name="Liao Y."/>
            <person name="Shao Z."/>
        </authorList>
    </citation>
    <scope>NUCLEOTIDE SEQUENCE [LARGE SCALE GENOMIC DNA]</scope>
    <source>
        <strain evidence="8 9">22II1-22F38</strain>
    </source>
</reference>
<evidence type="ECO:0000256" key="3">
    <source>
        <dbReference type="ARBA" id="ARBA00022741"/>
    </source>
</evidence>
<comment type="function">
    <text evidence="5">Bifunctional serine/threonine kinase and phosphorylase involved in the regulation of the pyruvate, phosphate dikinase (PPDK) by catalyzing its phosphorylation/dephosphorylation.</text>
</comment>
<comment type="catalytic activity">
    <reaction evidence="5">
        <text>N(tele)-phospho-L-histidyl/L-threonyl-[pyruvate, phosphate dikinase] + ADP = N(tele)-phospho-L-histidyl/O-phospho-L-threonyl-[pyruvate, phosphate dikinase] + AMP + H(+)</text>
        <dbReference type="Rhea" id="RHEA:43692"/>
        <dbReference type="Rhea" id="RHEA-COMP:10650"/>
        <dbReference type="Rhea" id="RHEA-COMP:10651"/>
        <dbReference type="ChEBI" id="CHEBI:15378"/>
        <dbReference type="ChEBI" id="CHEBI:30013"/>
        <dbReference type="ChEBI" id="CHEBI:61977"/>
        <dbReference type="ChEBI" id="CHEBI:83586"/>
        <dbReference type="ChEBI" id="CHEBI:456215"/>
        <dbReference type="ChEBI" id="CHEBI:456216"/>
        <dbReference type="EC" id="2.7.11.32"/>
    </reaction>
</comment>
<dbReference type="AlphaFoldDB" id="A0A059E789"/>
<gene>
    <name evidence="6" type="ORF">DCG65_01380</name>
    <name evidence="7" type="ORF">DD728_00075</name>
    <name evidence="8" type="ORF">HY36_14845</name>
</gene>
<protein>
    <recommendedName>
        <fullName evidence="5">Putative pyruvate, phosphate dikinase regulatory protein</fullName>
        <shortName evidence="5">PPDK regulatory protein</shortName>
        <ecNumber evidence="5">2.7.11.32</ecNumber>
        <ecNumber evidence="5">2.7.4.27</ecNumber>
    </recommendedName>
</protein>
<dbReference type="GeneID" id="92499257"/>
<dbReference type="HAMAP" id="MF_00921">
    <property type="entry name" value="PDRP"/>
    <property type="match status" value="1"/>
</dbReference>
<keyword evidence="4 5" id="KW-0418">Kinase</keyword>
<evidence type="ECO:0000256" key="5">
    <source>
        <dbReference type="HAMAP-Rule" id="MF_00921"/>
    </source>
</evidence>
<dbReference type="NCBIfam" id="NF003742">
    <property type="entry name" value="PRK05339.1"/>
    <property type="match status" value="1"/>
</dbReference>
<dbReference type="OrthoDB" id="9782201at2"/>
<feature type="binding site" evidence="5">
    <location>
        <begin position="157"/>
        <end position="164"/>
    </location>
    <ligand>
        <name>ADP</name>
        <dbReference type="ChEBI" id="CHEBI:456216"/>
    </ligand>
</feature>
<dbReference type="EC" id="2.7.4.27" evidence="5"/>
<comment type="caution">
    <text evidence="8">The sequence shown here is derived from an EMBL/GenBank/DDBJ whole genome shotgun (WGS) entry which is preliminary data.</text>
</comment>
<evidence type="ECO:0000313" key="11">
    <source>
        <dbReference type="Proteomes" id="UP000263957"/>
    </source>
</evidence>
<dbReference type="PATRIC" id="fig|1280948.3.peg.1204"/>
<dbReference type="GO" id="GO:0043531">
    <property type="term" value="F:ADP binding"/>
    <property type="evidence" value="ECO:0007669"/>
    <property type="project" value="UniProtKB-UniRule"/>
</dbReference>
<dbReference type="GO" id="GO:0005524">
    <property type="term" value="F:ATP binding"/>
    <property type="evidence" value="ECO:0007669"/>
    <property type="project" value="InterPro"/>
</dbReference>
<evidence type="ECO:0000313" key="10">
    <source>
        <dbReference type="Proteomes" id="UP000259173"/>
    </source>
</evidence>
<dbReference type="Pfam" id="PF03618">
    <property type="entry name" value="Kinase-PPPase"/>
    <property type="match status" value="1"/>
</dbReference>
<evidence type="ECO:0000313" key="8">
    <source>
        <dbReference type="EMBL" id="KCZ63571.1"/>
    </source>
</evidence>
<dbReference type="Proteomes" id="UP000263957">
    <property type="component" value="Unassembled WGS sequence"/>
</dbReference>
<dbReference type="RefSeq" id="WP_035549740.1">
    <property type="nucleotide sequence ID" value="NZ_AWFH01000006.1"/>
</dbReference>
<evidence type="ECO:0000313" key="7">
    <source>
        <dbReference type="EMBL" id="HBQ47279.1"/>
    </source>
</evidence>
<evidence type="ECO:0000256" key="2">
    <source>
        <dbReference type="ARBA" id="ARBA00022679"/>
    </source>
</evidence>
<dbReference type="STRING" id="1280948.HY36_14845"/>
<dbReference type="GO" id="GO:0016776">
    <property type="term" value="F:phosphotransferase activity, phosphate group as acceptor"/>
    <property type="evidence" value="ECO:0007669"/>
    <property type="project" value="UniProtKB-UniRule"/>
</dbReference>